<evidence type="ECO:0000256" key="4">
    <source>
        <dbReference type="SAM" id="Phobius"/>
    </source>
</evidence>
<evidence type="ECO:0000313" key="5">
    <source>
        <dbReference type="EMBL" id="KAL3717667.1"/>
    </source>
</evidence>
<organism evidence="5 6">
    <name type="scientific">Eucalyptus globulus</name>
    <name type="common">Tasmanian blue gum</name>
    <dbReference type="NCBI Taxonomy" id="34317"/>
    <lineage>
        <taxon>Eukaryota</taxon>
        <taxon>Viridiplantae</taxon>
        <taxon>Streptophyta</taxon>
        <taxon>Embryophyta</taxon>
        <taxon>Tracheophyta</taxon>
        <taxon>Spermatophyta</taxon>
        <taxon>Magnoliopsida</taxon>
        <taxon>eudicotyledons</taxon>
        <taxon>Gunneridae</taxon>
        <taxon>Pentapetalae</taxon>
        <taxon>rosids</taxon>
        <taxon>malvids</taxon>
        <taxon>Myrtales</taxon>
        <taxon>Myrtaceae</taxon>
        <taxon>Myrtoideae</taxon>
        <taxon>Eucalypteae</taxon>
        <taxon>Eucalyptus</taxon>
    </lineage>
</organism>
<feature type="transmembrane region" description="Helical" evidence="4">
    <location>
        <begin position="188"/>
        <end position="209"/>
    </location>
</feature>
<dbReference type="Proteomes" id="UP001634007">
    <property type="component" value="Unassembled WGS sequence"/>
</dbReference>
<evidence type="ECO:0000256" key="1">
    <source>
        <dbReference type="ARBA" id="ARBA00022692"/>
    </source>
</evidence>
<keyword evidence="3 4" id="KW-0472">Membrane</keyword>
<keyword evidence="1 4" id="KW-0812">Transmembrane</keyword>
<feature type="transmembrane region" description="Helical" evidence="4">
    <location>
        <begin position="123"/>
        <end position="145"/>
    </location>
</feature>
<protein>
    <recommendedName>
        <fullName evidence="7">WAT1-related protein</fullName>
    </recommendedName>
</protein>
<keyword evidence="6" id="KW-1185">Reference proteome</keyword>
<sequence>MVMVQRAYTGMGFTSKLVMDDGTNPLMLITYCHLHHCRHYLIRRQPKITLPILFHIFLCSITGASVNPAFIYMDLNVSSTVILNAMTNILPALTFVFALIFSEIILDGAESLDIKTKMGQTKVIGTLLCVGGAMLLSFFHGHTIAGKRDVHPPKPLHLGPCLLLCGVSGSAFWFIIQAKLSPIFKASYTTTMPMSLMANIECAIIGAALEHDLAAWSLRSKIWLITVVYAVCALYTSVFSPCFMALMMAVLIIARLYSVMWAKGRREEEQARITVQARITEEMEGGQP</sequence>
<reference evidence="5 6" key="1">
    <citation type="submission" date="2024-11" db="EMBL/GenBank/DDBJ databases">
        <title>Chromosome-level genome assembly of Eucalyptus globulus Labill. provides insights into its genome evolution.</title>
        <authorList>
            <person name="Li X."/>
        </authorList>
    </citation>
    <scope>NUCLEOTIDE SEQUENCE [LARGE SCALE GENOMIC DNA]</scope>
    <source>
        <strain evidence="5">CL2024</strain>
        <tissue evidence="5">Fresh tender leaves</tissue>
    </source>
</reference>
<evidence type="ECO:0000313" key="6">
    <source>
        <dbReference type="Proteomes" id="UP001634007"/>
    </source>
</evidence>
<keyword evidence="2 4" id="KW-1133">Transmembrane helix</keyword>
<feature type="transmembrane region" description="Helical" evidence="4">
    <location>
        <begin position="82"/>
        <end position="102"/>
    </location>
</feature>
<dbReference type="EMBL" id="JBJKBG010000011">
    <property type="protein sequence ID" value="KAL3717667.1"/>
    <property type="molecule type" value="Genomic_DNA"/>
</dbReference>
<evidence type="ECO:0000256" key="2">
    <source>
        <dbReference type="ARBA" id="ARBA00022989"/>
    </source>
</evidence>
<dbReference type="AlphaFoldDB" id="A0ABD3IU36"/>
<dbReference type="PANTHER" id="PTHR31218">
    <property type="entry name" value="WAT1-RELATED PROTEIN"/>
    <property type="match status" value="1"/>
</dbReference>
<gene>
    <name evidence="5" type="ORF">ACJRO7_009151</name>
</gene>
<name>A0ABD3IU36_EUCGL</name>
<comment type="caution">
    <text evidence="5">The sequence shown here is derived from an EMBL/GenBank/DDBJ whole genome shotgun (WGS) entry which is preliminary data.</text>
</comment>
<proteinExistence type="predicted"/>
<evidence type="ECO:0008006" key="7">
    <source>
        <dbReference type="Google" id="ProtNLM"/>
    </source>
</evidence>
<evidence type="ECO:0000256" key="3">
    <source>
        <dbReference type="ARBA" id="ARBA00023136"/>
    </source>
</evidence>
<accession>A0ABD3IU36</accession>
<feature type="transmembrane region" description="Helical" evidence="4">
    <location>
        <begin position="157"/>
        <end position="176"/>
    </location>
</feature>
<feature type="transmembrane region" description="Helical" evidence="4">
    <location>
        <begin position="221"/>
        <end position="254"/>
    </location>
</feature>
<dbReference type="InterPro" id="IPR030184">
    <property type="entry name" value="WAT1-related"/>
</dbReference>
<feature type="transmembrane region" description="Helical" evidence="4">
    <location>
        <begin position="48"/>
        <end position="70"/>
    </location>
</feature>